<feature type="domain" description="Aminotransferase class I/classII large" evidence="2">
    <location>
        <begin position="35"/>
        <end position="235"/>
    </location>
</feature>
<dbReference type="InterPro" id="IPR015421">
    <property type="entry name" value="PyrdxlP-dep_Trfase_major"/>
</dbReference>
<keyword evidence="1" id="KW-0663">Pyridoxal phosphate</keyword>
<dbReference type="SUPFAM" id="SSF53383">
    <property type="entry name" value="PLP-dependent transferases"/>
    <property type="match status" value="1"/>
</dbReference>
<organism evidence="3 4">
    <name type="scientific">Steccherinum ochraceum</name>
    <dbReference type="NCBI Taxonomy" id="92696"/>
    <lineage>
        <taxon>Eukaryota</taxon>
        <taxon>Fungi</taxon>
        <taxon>Dikarya</taxon>
        <taxon>Basidiomycota</taxon>
        <taxon>Agaricomycotina</taxon>
        <taxon>Agaricomycetes</taxon>
        <taxon>Polyporales</taxon>
        <taxon>Steccherinaceae</taxon>
        <taxon>Steccherinum</taxon>
    </lineage>
</organism>
<dbReference type="PANTHER" id="PTHR43092">
    <property type="entry name" value="L-CYSTEINE DESULFHYDRASE"/>
    <property type="match status" value="1"/>
</dbReference>
<dbReference type="EMBL" id="RWJN01000191">
    <property type="protein sequence ID" value="TCD65231.1"/>
    <property type="molecule type" value="Genomic_DNA"/>
</dbReference>
<dbReference type="PANTHER" id="PTHR43092:SF2">
    <property type="entry name" value="HERCYNYLCYSTEINE SULFOXIDE LYASE"/>
    <property type="match status" value="1"/>
</dbReference>
<dbReference type="OrthoDB" id="5978656at2759"/>
<accession>A0A4R0RBA6</accession>
<dbReference type="InterPro" id="IPR004839">
    <property type="entry name" value="Aminotransferase_I/II_large"/>
</dbReference>
<dbReference type="Gene3D" id="3.40.640.10">
    <property type="entry name" value="Type I PLP-dependent aspartate aminotransferase-like (Major domain)"/>
    <property type="match status" value="1"/>
</dbReference>
<comment type="caution">
    <text evidence="3">The sequence shown here is derived from an EMBL/GenBank/DDBJ whole genome shotgun (WGS) entry which is preliminary data.</text>
</comment>
<evidence type="ECO:0000313" key="3">
    <source>
        <dbReference type="EMBL" id="TCD65231.1"/>
    </source>
</evidence>
<dbReference type="STRING" id="92696.A0A4R0RBA6"/>
<dbReference type="Proteomes" id="UP000292702">
    <property type="component" value="Unassembled WGS sequence"/>
</dbReference>
<keyword evidence="4" id="KW-1185">Reference proteome</keyword>
<dbReference type="AlphaFoldDB" id="A0A4R0RBA6"/>
<reference evidence="3 4" key="1">
    <citation type="submission" date="2018-11" db="EMBL/GenBank/DDBJ databases">
        <title>Genome assembly of Steccherinum ochraceum LE-BIN_3174, the white-rot fungus of the Steccherinaceae family (The Residual Polyporoid clade, Polyporales, Basidiomycota).</title>
        <authorList>
            <person name="Fedorova T.V."/>
            <person name="Glazunova O.A."/>
            <person name="Landesman E.O."/>
            <person name="Moiseenko K.V."/>
            <person name="Psurtseva N.V."/>
            <person name="Savinova O.S."/>
            <person name="Shakhova N.V."/>
            <person name="Tyazhelova T.V."/>
            <person name="Vasina D.V."/>
        </authorList>
    </citation>
    <scope>NUCLEOTIDE SEQUENCE [LARGE SCALE GENOMIC DNA]</scope>
    <source>
        <strain evidence="3 4">LE-BIN_3174</strain>
    </source>
</reference>
<sequence length="463" mass="51534">MATLTLSEGSTYDPSVPPPAFGHALKKYWAFDEGYVNLNNGAYGSQPLPVFAESQKIQLLSEQAPDEFHRRLYLPLLDEARANVAKLLGAKVDEVVFVTNTSHGVGTVLRNIEWREGDVILGASITYQAVANGIRYLGDRSEQPRPQPYFVELRLPMTHQELIDAFRAKIREIKQLHPETEFTYTPGSEGQGNRFVVVIDAIVSLPGVALPWKRLVKMCAEDGLWSVIDAAHSIGQEVNINLSEARPDFWISNCHKWLYTKRSCAVLYVPERNQHIIKSSIPTAHAYGSATATSREGKPVPSFVAQHEWSATVDFSPFLSTTHALKFREWLGGEAKINSYCHDLAVRGGTRLADILGTKVLDESGELTLNMTNVMLPLPVDVTGKPSVYNAQNMATIQATVQQKQLFEWNVAASLLFHAGAWWVRASAQVWTEISDFEYLGKALAQICEEIIEDIPELKKVDA</sequence>
<name>A0A4R0RBA6_9APHY</name>
<protein>
    <recommendedName>
        <fullName evidence="2">Aminotransferase class I/classII large domain-containing protein</fullName>
    </recommendedName>
</protein>
<evidence type="ECO:0000313" key="4">
    <source>
        <dbReference type="Proteomes" id="UP000292702"/>
    </source>
</evidence>
<evidence type="ECO:0000256" key="1">
    <source>
        <dbReference type="ARBA" id="ARBA00022898"/>
    </source>
</evidence>
<dbReference type="InterPro" id="IPR015424">
    <property type="entry name" value="PyrdxlP-dep_Trfase"/>
</dbReference>
<dbReference type="GO" id="GO:0030170">
    <property type="term" value="F:pyridoxal phosphate binding"/>
    <property type="evidence" value="ECO:0007669"/>
    <property type="project" value="InterPro"/>
</dbReference>
<dbReference type="Pfam" id="PF00155">
    <property type="entry name" value="Aminotran_1_2"/>
    <property type="match status" value="1"/>
</dbReference>
<evidence type="ECO:0000259" key="2">
    <source>
        <dbReference type="Pfam" id="PF00155"/>
    </source>
</evidence>
<gene>
    <name evidence="3" type="ORF">EIP91_002939</name>
</gene>
<proteinExistence type="predicted"/>